<keyword evidence="2" id="KW-0472">Membrane</keyword>
<sequence length="486" mass="50565">MQVCEWIYDAEVRPGLWRVFNAHEVKWFVCAADTAAGAGRPVSVLGPDMEPVAGLLIPRCRGGMLEDALLGLAPLGAEELVCLLRGTIEATGGTDGSIPISRASLALADDGSVCALPGIEVPGEESEARELGELLYAAAQGVTFTETAVPLKNRDNNLPTELVDLIDALLLDGETGDLPRGDLLEAVRRYRGAERLPFYPGEPGVPVNDPPTAGLRPVTAAVNNVPEQTGPKTGAEEKAEQGIGDTAIAALRGDTERARKNRGSQAPRRGAWKPEKTAKRSGPKRKEPTAAAPGGKIRRGVRAGVIGAAALATVAAGIALIIGGAQPDQTEPTAAVDQGKHGEDPRSPKAEDEPSVPAEQSGEPEDTSDAAPDSSGPCEGFKDLTQARAAAFAGGKPADLAGLTVPGSNAAKADAESEDKPAQPMNVTMNVTECEVEDSTTETATVRAVVSAEVGGAPVPEARIRVSLEKHEGKWKVSRTEELHEN</sequence>
<dbReference type="Proteomes" id="UP000243589">
    <property type="component" value="Unassembled WGS sequence"/>
</dbReference>
<protein>
    <submittedName>
        <fullName evidence="3">Uncharacterized protein</fullName>
    </submittedName>
</protein>
<proteinExistence type="predicted"/>
<comment type="caution">
    <text evidence="3">The sequence shown here is derived from an EMBL/GenBank/DDBJ whole genome shotgun (WGS) entry which is preliminary data.</text>
</comment>
<evidence type="ECO:0000313" key="4">
    <source>
        <dbReference type="Proteomes" id="UP000243589"/>
    </source>
</evidence>
<organism evidence="3 4">
    <name type="scientific">Brevibacterium ravenspurgense</name>
    <dbReference type="NCBI Taxonomy" id="479117"/>
    <lineage>
        <taxon>Bacteria</taxon>
        <taxon>Bacillati</taxon>
        <taxon>Actinomycetota</taxon>
        <taxon>Actinomycetes</taxon>
        <taxon>Micrococcales</taxon>
        <taxon>Brevibacteriaceae</taxon>
        <taxon>Brevibacterium</taxon>
    </lineage>
</organism>
<reference evidence="3 4" key="1">
    <citation type="submission" date="2016-01" db="EMBL/GenBank/DDBJ databases">
        <title>Use of Whole Genome Sequencing to ascertain that Brevibacterium massiliense (Roux, Raoult 2009) is a later heterotypic synonym of Brevibacterium ravenspurgense (Mages 2008).</title>
        <authorList>
            <person name="Bernier A.-M."/>
            <person name="Burdz T."/>
            <person name="Huynh C."/>
            <person name="Pachecho A.L."/>
            <person name="Wiebe D."/>
            <person name="Bonner C."/>
            <person name="Bernard K."/>
        </authorList>
    </citation>
    <scope>NUCLEOTIDE SEQUENCE [LARGE SCALE GENOMIC DNA]</scope>
    <source>
        <strain evidence="3 4">CCUG56047</strain>
    </source>
</reference>
<evidence type="ECO:0000256" key="2">
    <source>
        <dbReference type="SAM" id="Phobius"/>
    </source>
</evidence>
<accession>A0A150H8C6</accession>
<feature type="region of interest" description="Disordered" evidence="1">
    <location>
        <begin position="224"/>
        <end position="296"/>
    </location>
</feature>
<keyword evidence="2" id="KW-1133">Transmembrane helix</keyword>
<feature type="compositionally biased region" description="Basic and acidic residues" evidence="1">
    <location>
        <begin position="272"/>
        <end position="288"/>
    </location>
</feature>
<evidence type="ECO:0000313" key="3">
    <source>
        <dbReference type="EMBL" id="KXZ58255.1"/>
    </source>
</evidence>
<dbReference type="EMBL" id="LQQC01000010">
    <property type="protein sequence ID" value="KXZ58255.1"/>
    <property type="molecule type" value="Genomic_DNA"/>
</dbReference>
<feature type="compositionally biased region" description="Basic and acidic residues" evidence="1">
    <location>
        <begin position="338"/>
        <end position="352"/>
    </location>
</feature>
<feature type="region of interest" description="Disordered" evidence="1">
    <location>
        <begin position="397"/>
        <end position="426"/>
    </location>
</feature>
<keyword evidence="4" id="KW-1185">Reference proteome</keyword>
<evidence type="ECO:0000256" key="1">
    <source>
        <dbReference type="SAM" id="MobiDB-lite"/>
    </source>
</evidence>
<feature type="region of interest" description="Disordered" evidence="1">
    <location>
        <begin position="328"/>
        <end position="383"/>
    </location>
</feature>
<name>A0A150H8C6_9MICO</name>
<keyword evidence="2" id="KW-0812">Transmembrane</keyword>
<feature type="transmembrane region" description="Helical" evidence="2">
    <location>
        <begin position="305"/>
        <end position="325"/>
    </location>
</feature>
<dbReference type="AlphaFoldDB" id="A0A150H8C6"/>
<gene>
    <name evidence="3" type="ORF">Bravens_01293</name>
</gene>
<dbReference type="RefSeq" id="WP_062021516.1">
    <property type="nucleotide sequence ID" value="NZ_LQQC01000010.1"/>
</dbReference>
<dbReference type="PATRIC" id="fig|479117.4.peg.1288"/>